<dbReference type="GO" id="GO:0042884">
    <property type="term" value="P:microcin transport"/>
    <property type="evidence" value="ECO:0007669"/>
    <property type="project" value="TreeGrafter"/>
</dbReference>
<dbReference type="PANTHER" id="PTHR30290:SF64">
    <property type="entry name" value="ABC TRANSPORTER PERIPLASMIC BINDING PROTEIN"/>
    <property type="match status" value="1"/>
</dbReference>
<dbReference type="InterPro" id="IPR030678">
    <property type="entry name" value="Peptide/Ni-bd"/>
</dbReference>
<feature type="signal peptide" evidence="2">
    <location>
        <begin position="1"/>
        <end position="20"/>
    </location>
</feature>
<dbReference type="Gene3D" id="3.10.105.10">
    <property type="entry name" value="Dipeptide-binding Protein, Domain 3"/>
    <property type="match status" value="1"/>
</dbReference>
<dbReference type="Pfam" id="PF00496">
    <property type="entry name" value="SBP_bac_5"/>
    <property type="match status" value="1"/>
</dbReference>
<dbReference type="PIRSF" id="PIRSF002741">
    <property type="entry name" value="MppA"/>
    <property type="match status" value="1"/>
</dbReference>
<dbReference type="KEGG" id="ddd:Dda3937_03828"/>
<reference evidence="4 5" key="1">
    <citation type="journal article" date="2011" name="J. Bacteriol.">
        <title>Genome sequence of the plant-pathogenic bacterium Dickeya dadantii 3937.</title>
        <authorList>
            <person name="Glasner J.D."/>
            <person name="Yang C.H."/>
            <person name="Reverchon S."/>
            <person name="Hugouvieux-Cotte-Pattat N."/>
            <person name="Condemine G."/>
            <person name="Bohin J.P."/>
            <person name="Van Gijsegem F."/>
            <person name="Yang S."/>
            <person name="Franza T."/>
            <person name="Expert D."/>
            <person name="Plunkett G. III"/>
            <person name="San Francisco M.J."/>
            <person name="Charkowski A.O."/>
            <person name="Py B."/>
            <person name="Bell K."/>
            <person name="Rauscher L."/>
            <person name="Rodriguez-Palenzuela P."/>
            <person name="Toussaint A."/>
            <person name="Holeva M.C."/>
            <person name="He S.Y."/>
            <person name="Douet V."/>
            <person name="Boccara M."/>
            <person name="Blanco C."/>
            <person name="Toth I."/>
            <person name="Anderson B.D."/>
            <person name="Biehl B.S."/>
            <person name="Mau B."/>
            <person name="Flynn S.M."/>
            <person name="Barras F."/>
            <person name="Lindeberg M."/>
            <person name="Birch P.R."/>
            <person name="Tsuyumu S."/>
            <person name="Shi X."/>
            <person name="Hibbing M."/>
            <person name="Yap M.N."/>
            <person name="Carpentier M."/>
            <person name="Dassa E."/>
            <person name="Umehara M."/>
            <person name="Kim J.F."/>
            <person name="Rusch M."/>
            <person name="Soni P."/>
            <person name="Mayhew G.F."/>
            <person name="Fouts D.E."/>
            <person name="Gill S.R."/>
            <person name="Blattner F.R."/>
            <person name="Keen N.T."/>
            <person name="Perna N.T."/>
        </authorList>
    </citation>
    <scope>NUCLEOTIDE SEQUENCE [LARGE SCALE GENOMIC DNA]</scope>
    <source>
        <strain evidence="4 5">3937</strain>
    </source>
</reference>
<dbReference type="Gene3D" id="3.40.190.10">
    <property type="entry name" value="Periplasmic binding protein-like II"/>
    <property type="match status" value="1"/>
</dbReference>
<dbReference type="EMBL" id="CP002038">
    <property type="protein sequence ID" value="ADM98153.1"/>
    <property type="molecule type" value="Genomic_DNA"/>
</dbReference>
<dbReference type="InterPro" id="IPR000914">
    <property type="entry name" value="SBP_5_dom"/>
</dbReference>
<dbReference type="InterPro" id="IPR039424">
    <property type="entry name" value="SBP_5"/>
</dbReference>
<feature type="chain" id="PRO_5003140353" evidence="2">
    <location>
        <begin position="21"/>
        <end position="604"/>
    </location>
</feature>
<gene>
    <name evidence="4" type="primary">yejA</name>
    <name evidence="4" type="ordered locus">Dda3937_03828</name>
</gene>
<evidence type="ECO:0000259" key="3">
    <source>
        <dbReference type="Pfam" id="PF00496"/>
    </source>
</evidence>
<dbReference type="AlphaFoldDB" id="E0SLZ5"/>
<dbReference type="PATRIC" id="fig|198628.6.peg.1927"/>
<dbReference type="PANTHER" id="PTHR30290">
    <property type="entry name" value="PERIPLASMIC BINDING COMPONENT OF ABC TRANSPORTER"/>
    <property type="match status" value="1"/>
</dbReference>
<name>E0SLZ5_DICD3</name>
<sequence length="604" mass="69057">MFIRALIATFLSACTWLAYAEPTTQQTYAFATLGEPKYQQGFTHYDYTNPSAPKGGKITFSALGTFDNFNRFALRGLAAARTESLYDALYVSSEDEPASYYPLIALTARYASDYSWIEVEMNPAARFHDGSPITAADVAFTFNMFMTQGVPQFRLYYKGADVKAITPHTVRFTFPEPDKEKMLGMLTLPVMPEKFWRDHKLSDPLSKPPLASGPYRITDYRMGQYVIYSRVTDYWAANLPVNRGRYNFDQLRYDYYLDDSVALEAFKAGAFDFRIEGSPKHWATQYEGGNFARGYIRKKDETNQAAQDTRWLVFNIQRPQFSDRRVRQALALAFDFNWMNKALFFNSYQRPNSFFQNTEYAAQGAPSAEELAWLTPLKDKIPAEVFFGPAYRPEESDGSGYDRAGLLNALQLLQQAGWELKNQVLVNKQTGQPFRFELLLPSAANSIYVLPFQHSLARLGIRMEVRSVDSPQFNNRFRKRDFDMIPKLYPAMPYPSSDLAISWSSGYINSSYNSPGVQDAAIDQLIDNIVRHQGDKPALLSLGPALDRVLTWNQFAIPMWYSNHDRFAYWNKFAMPATRPAYTLGIDSWWYDADKAATLPAARR</sequence>
<dbReference type="GO" id="GO:0015833">
    <property type="term" value="P:peptide transport"/>
    <property type="evidence" value="ECO:0007669"/>
    <property type="project" value="TreeGrafter"/>
</dbReference>
<dbReference type="OrthoDB" id="9803988at2"/>
<evidence type="ECO:0000256" key="2">
    <source>
        <dbReference type="SAM" id="SignalP"/>
    </source>
</evidence>
<evidence type="ECO:0000256" key="1">
    <source>
        <dbReference type="ARBA" id="ARBA00022729"/>
    </source>
</evidence>
<dbReference type="GO" id="GO:0043190">
    <property type="term" value="C:ATP-binding cassette (ABC) transporter complex"/>
    <property type="evidence" value="ECO:0007669"/>
    <property type="project" value="InterPro"/>
</dbReference>
<dbReference type="CDD" id="cd08497">
    <property type="entry name" value="MbnE-like"/>
    <property type="match status" value="1"/>
</dbReference>
<dbReference type="HOGENOM" id="CLU_023171_0_0_6"/>
<accession>E0SLZ5</accession>
<evidence type="ECO:0000313" key="4">
    <source>
        <dbReference type="EMBL" id="ADM98153.1"/>
    </source>
</evidence>
<dbReference type="Proteomes" id="UP000006859">
    <property type="component" value="Chromosome"/>
</dbReference>
<dbReference type="SUPFAM" id="SSF53850">
    <property type="entry name" value="Periplasmic binding protein-like II"/>
    <property type="match status" value="1"/>
</dbReference>
<feature type="domain" description="Solute-binding protein family 5" evidence="3">
    <location>
        <begin position="101"/>
        <end position="504"/>
    </location>
</feature>
<dbReference type="STRING" id="198628.Dda3937_03828"/>
<proteinExistence type="predicted"/>
<dbReference type="eggNOG" id="COG4166">
    <property type="taxonomic scope" value="Bacteria"/>
</dbReference>
<dbReference type="GO" id="GO:0030288">
    <property type="term" value="C:outer membrane-bounded periplasmic space"/>
    <property type="evidence" value="ECO:0007669"/>
    <property type="project" value="TreeGrafter"/>
</dbReference>
<keyword evidence="5" id="KW-1185">Reference proteome</keyword>
<evidence type="ECO:0000313" key="5">
    <source>
        <dbReference type="Proteomes" id="UP000006859"/>
    </source>
</evidence>
<dbReference type="RefSeq" id="WP_013317613.1">
    <property type="nucleotide sequence ID" value="NC_014500.1"/>
</dbReference>
<organism evidence="4 5">
    <name type="scientific">Dickeya dadantii (strain 3937)</name>
    <name type="common">Erwinia chrysanthemi (strain 3937)</name>
    <dbReference type="NCBI Taxonomy" id="198628"/>
    <lineage>
        <taxon>Bacteria</taxon>
        <taxon>Pseudomonadati</taxon>
        <taxon>Pseudomonadota</taxon>
        <taxon>Gammaproteobacteria</taxon>
        <taxon>Enterobacterales</taxon>
        <taxon>Pectobacteriaceae</taxon>
        <taxon>Dickeya</taxon>
    </lineage>
</organism>
<keyword evidence="1 2" id="KW-0732">Signal</keyword>
<dbReference type="GO" id="GO:1904680">
    <property type="term" value="F:peptide transmembrane transporter activity"/>
    <property type="evidence" value="ECO:0007669"/>
    <property type="project" value="TreeGrafter"/>
</dbReference>
<protein>
    <submittedName>
        <fullName evidence="4">Predicted oligopeptide transporter subunit periplasmic-binding component of ABC superfamily</fullName>
    </submittedName>
</protein>